<dbReference type="CDD" id="cd03449">
    <property type="entry name" value="R_hydratase"/>
    <property type="match status" value="1"/>
</dbReference>
<dbReference type="GO" id="GO:0019171">
    <property type="term" value="F:(3R)-hydroxyacyl-[acyl-carrier-protein] dehydratase activity"/>
    <property type="evidence" value="ECO:0007669"/>
    <property type="project" value="TreeGrafter"/>
</dbReference>
<gene>
    <name evidence="3" type="ORF">MNBD_ALPHA06-1143</name>
</gene>
<organism evidence="3">
    <name type="scientific">hydrothermal vent metagenome</name>
    <dbReference type="NCBI Taxonomy" id="652676"/>
    <lineage>
        <taxon>unclassified sequences</taxon>
        <taxon>metagenomes</taxon>
        <taxon>ecological metagenomes</taxon>
    </lineage>
</organism>
<accession>A0A3B0RF22</accession>
<dbReference type="PANTHER" id="PTHR43437:SF3">
    <property type="entry name" value="HYDROXYACYL-THIOESTER DEHYDRATASE TYPE 2, MITOCHONDRIAL"/>
    <property type="match status" value="1"/>
</dbReference>
<evidence type="ECO:0000256" key="1">
    <source>
        <dbReference type="ARBA" id="ARBA00023239"/>
    </source>
</evidence>
<protein>
    <submittedName>
        <fullName evidence="3">MaoC family protein</fullName>
    </submittedName>
</protein>
<evidence type="ECO:0000313" key="3">
    <source>
        <dbReference type="EMBL" id="VAV91560.1"/>
    </source>
</evidence>
<reference evidence="3" key="1">
    <citation type="submission" date="2018-06" db="EMBL/GenBank/DDBJ databases">
        <authorList>
            <person name="Zhirakovskaya E."/>
        </authorList>
    </citation>
    <scope>NUCLEOTIDE SEQUENCE</scope>
</reference>
<dbReference type="EMBL" id="UOEE01000127">
    <property type="protein sequence ID" value="VAV91560.1"/>
    <property type="molecule type" value="Genomic_DNA"/>
</dbReference>
<name>A0A3B0RF22_9ZZZZ</name>
<dbReference type="InterPro" id="IPR029069">
    <property type="entry name" value="HotDog_dom_sf"/>
</dbReference>
<keyword evidence="1" id="KW-0456">Lyase</keyword>
<dbReference type="SUPFAM" id="SSF54637">
    <property type="entry name" value="Thioesterase/thiol ester dehydrase-isomerase"/>
    <property type="match status" value="1"/>
</dbReference>
<proteinExistence type="predicted"/>
<dbReference type="InterPro" id="IPR002539">
    <property type="entry name" value="MaoC-like_dom"/>
</dbReference>
<sequence length="148" mass="16071">MTDKITHGFYIEDMEIGLSREVSHTVSEQDVTDFARISGDYNPLHMDEEYAKTTAFGGRIAHGALTASYISAILGNDLPGPGAVFTTLELKFRSPVRIGDTVLAIAKVAEINTRRRRVVLDVRCMVGDTVIAKGKAGVMVDARPTTDS</sequence>
<feature type="domain" description="MaoC-like" evidence="2">
    <location>
        <begin position="20"/>
        <end position="119"/>
    </location>
</feature>
<dbReference type="InterPro" id="IPR050965">
    <property type="entry name" value="UPF0336/Enoyl-CoA_hydratase"/>
</dbReference>
<dbReference type="FunFam" id="3.10.129.10:FF:000042">
    <property type="entry name" value="MaoC domain protein dehydratase"/>
    <property type="match status" value="1"/>
</dbReference>
<dbReference type="Gene3D" id="3.10.129.10">
    <property type="entry name" value="Hotdog Thioesterase"/>
    <property type="match status" value="1"/>
</dbReference>
<dbReference type="PANTHER" id="PTHR43437">
    <property type="entry name" value="HYDROXYACYL-THIOESTER DEHYDRATASE TYPE 2, MITOCHONDRIAL-RELATED"/>
    <property type="match status" value="1"/>
</dbReference>
<dbReference type="AlphaFoldDB" id="A0A3B0RF22"/>
<dbReference type="Pfam" id="PF01575">
    <property type="entry name" value="MaoC_dehydratas"/>
    <property type="match status" value="1"/>
</dbReference>
<evidence type="ECO:0000259" key="2">
    <source>
        <dbReference type="Pfam" id="PF01575"/>
    </source>
</evidence>
<dbReference type="GO" id="GO:0006633">
    <property type="term" value="P:fatty acid biosynthetic process"/>
    <property type="evidence" value="ECO:0007669"/>
    <property type="project" value="TreeGrafter"/>
</dbReference>